<dbReference type="Gene3D" id="1.10.150.170">
    <property type="entry name" value="Putative methyltransferase TM0872, insert domain"/>
    <property type="match status" value="1"/>
</dbReference>
<keyword evidence="9" id="KW-1185">Reference proteome</keyword>
<comment type="subcellular location">
    <subcellularLocation>
        <location evidence="7">Cytoplasm</location>
    </subcellularLocation>
</comment>
<evidence type="ECO:0000256" key="3">
    <source>
        <dbReference type="ARBA" id="ARBA00022552"/>
    </source>
</evidence>
<comment type="catalytic activity">
    <reaction evidence="7">
        <text>cytidine(1402) in 16S rRNA + S-adenosyl-L-methionine = N(4)-methylcytidine(1402) in 16S rRNA + S-adenosyl-L-homocysteine + H(+)</text>
        <dbReference type="Rhea" id="RHEA:42928"/>
        <dbReference type="Rhea" id="RHEA-COMP:10286"/>
        <dbReference type="Rhea" id="RHEA-COMP:10287"/>
        <dbReference type="ChEBI" id="CHEBI:15378"/>
        <dbReference type="ChEBI" id="CHEBI:57856"/>
        <dbReference type="ChEBI" id="CHEBI:59789"/>
        <dbReference type="ChEBI" id="CHEBI:74506"/>
        <dbReference type="ChEBI" id="CHEBI:82748"/>
        <dbReference type="EC" id="2.1.1.199"/>
    </reaction>
</comment>
<evidence type="ECO:0000256" key="1">
    <source>
        <dbReference type="ARBA" id="ARBA00010396"/>
    </source>
</evidence>
<dbReference type="GO" id="GO:0005737">
    <property type="term" value="C:cytoplasm"/>
    <property type="evidence" value="ECO:0007669"/>
    <property type="project" value="UniProtKB-SubCell"/>
</dbReference>
<keyword evidence="6 7" id="KW-0949">S-adenosyl-L-methionine</keyword>
<name>A0A2X0VEN0_9ACTO</name>
<dbReference type="HAMAP" id="MF_01007">
    <property type="entry name" value="16SrRNA_methyltr_H"/>
    <property type="match status" value="1"/>
</dbReference>
<keyword evidence="4 7" id="KW-0489">Methyltransferase</keyword>
<feature type="binding site" evidence="7">
    <location>
        <position position="96"/>
    </location>
    <ligand>
        <name>S-adenosyl-L-methionine</name>
        <dbReference type="ChEBI" id="CHEBI:59789"/>
    </ligand>
</feature>
<dbReference type="InterPro" id="IPR002903">
    <property type="entry name" value="RsmH"/>
</dbReference>
<proteinExistence type="inferred from homology"/>
<feature type="binding site" evidence="7">
    <location>
        <begin position="50"/>
        <end position="52"/>
    </location>
    <ligand>
        <name>S-adenosyl-L-methionine</name>
        <dbReference type="ChEBI" id="CHEBI:59789"/>
    </ligand>
</feature>
<dbReference type="GeneID" id="93758968"/>
<evidence type="ECO:0000313" key="8">
    <source>
        <dbReference type="EMBL" id="SPT55967.1"/>
    </source>
</evidence>
<evidence type="ECO:0000256" key="7">
    <source>
        <dbReference type="HAMAP-Rule" id="MF_01007"/>
    </source>
</evidence>
<dbReference type="NCBIfam" id="TIGR00006">
    <property type="entry name" value="16S rRNA (cytosine(1402)-N(4))-methyltransferase RsmH"/>
    <property type="match status" value="1"/>
</dbReference>
<dbReference type="InterPro" id="IPR023397">
    <property type="entry name" value="SAM-dep_MeTrfase_MraW_recog"/>
</dbReference>
<dbReference type="STRING" id="1660.APY09_08985"/>
<dbReference type="EC" id="2.1.1.199" evidence="7"/>
<dbReference type="SUPFAM" id="SSF53335">
    <property type="entry name" value="S-adenosyl-L-methionine-dependent methyltransferases"/>
    <property type="match status" value="1"/>
</dbReference>
<organism evidence="8 9">
    <name type="scientific">Schaalia odontolytica</name>
    <dbReference type="NCBI Taxonomy" id="1660"/>
    <lineage>
        <taxon>Bacteria</taxon>
        <taxon>Bacillati</taxon>
        <taxon>Actinomycetota</taxon>
        <taxon>Actinomycetes</taxon>
        <taxon>Actinomycetales</taxon>
        <taxon>Actinomycetaceae</taxon>
        <taxon>Schaalia</taxon>
    </lineage>
</organism>
<dbReference type="EMBL" id="UAPR01000005">
    <property type="protein sequence ID" value="SPT55967.1"/>
    <property type="molecule type" value="Genomic_DNA"/>
</dbReference>
<dbReference type="Gene3D" id="3.40.50.150">
    <property type="entry name" value="Vaccinia Virus protein VP39"/>
    <property type="match status" value="1"/>
</dbReference>
<dbReference type="Proteomes" id="UP000250192">
    <property type="component" value="Unassembled WGS sequence"/>
</dbReference>
<evidence type="ECO:0000256" key="2">
    <source>
        <dbReference type="ARBA" id="ARBA00022490"/>
    </source>
</evidence>
<dbReference type="GO" id="GO:0071424">
    <property type="term" value="F:rRNA (cytosine-N4-)-methyltransferase activity"/>
    <property type="evidence" value="ECO:0007669"/>
    <property type="project" value="UniProtKB-UniRule"/>
</dbReference>
<evidence type="ECO:0000256" key="5">
    <source>
        <dbReference type="ARBA" id="ARBA00022679"/>
    </source>
</evidence>
<feature type="binding site" evidence="7">
    <location>
        <position position="126"/>
    </location>
    <ligand>
        <name>S-adenosyl-L-methionine</name>
        <dbReference type="ChEBI" id="CHEBI:59789"/>
    </ligand>
</feature>
<dbReference type="FunFam" id="1.10.150.170:FF:000001">
    <property type="entry name" value="Ribosomal RNA small subunit methyltransferase H"/>
    <property type="match status" value="1"/>
</dbReference>
<accession>A0A2X0VEN0</accession>
<evidence type="ECO:0000313" key="9">
    <source>
        <dbReference type="Proteomes" id="UP000250192"/>
    </source>
</evidence>
<dbReference type="OrthoDB" id="9806637at2"/>
<gene>
    <name evidence="7 8" type="primary">rsmH</name>
    <name evidence="8" type="ORF">NCTC9935_01486</name>
</gene>
<dbReference type="SUPFAM" id="SSF81799">
    <property type="entry name" value="Putative methyltransferase TM0872, insert domain"/>
    <property type="match status" value="1"/>
</dbReference>
<feature type="binding site" evidence="7">
    <location>
        <position position="119"/>
    </location>
    <ligand>
        <name>S-adenosyl-L-methionine</name>
        <dbReference type="ChEBI" id="CHEBI:59789"/>
    </ligand>
</feature>
<keyword evidence="2 7" id="KW-0963">Cytoplasm</keyword>
<keyword evidence="3 7" id="KW-0698">rRNA processing</keyword>
<comment type="similarity">
    <text evidence="1 7">Belongs to the methyltransferase superfamily. RsmH family.</text>
</comment>
<feature type="binding site" evidence="7">
    <location>
        <position position="69"/>
    </location>
    <ligand>
        <name>S-adenosyl-L-methionine</name>
        <dbReference type="ChEBI" id="CHEBI:59789"/>
    </ligand>
</feature>
<protein>
    <recommendedName>
        <fullName evidence="7">Ribosomal RNA small subunit methyltransferase H</fullName>
        <ecNumber evidence="7">2.1.1.199</ecNumber>
    </recommendedName>
    <alternativeName>
        <fullName evidence="7">16S rRNA m(4)C1402 methyltransferase</fullName>
    </alternativeName>
    <alternativeName>
        <fullName evidence="7">rRNA (cytosine-N(4)-)-methyltransferase RsmH</fullName>
    </alternativeName>
</protein>
<dbReference type="Pfam" id="PF01795">
    <property type="entry name" value="Methyltransf_5"/>
    <property type="match status" value="1"/>
</dbReference>
<dbReference type="PANTHER" id="PTHR11265:SF0">
    <property type="entry name" value="12S RRNA N4-METHYLCYTIDINE METHYLTRANSFERASE"/>
    <property type="match status" value="1"/>
</dbReference>
<reference evidence="8 9" key="1">
    <citation type="submission" date="2018-06" db="EMBL/GenBank/DDBJ databases">
        <authorList>
            <consortium name="Pathogen Informatics"/>
            <person name="Doyle S."/>
        </authorList>
    </citation>
    <scope>NUCLEOTIDE SEQUENCE [LARGE SCALE GENOMIC DNA]</scope>
    <source>
        <strain evidence="8 9">NCTC9935</strain>
    </source>
</reference>
<comment type="function">
    <text evidence="7">Specifically methylates the N4 position of cytidine in position 1402 (C1402) of 16S rRNA.</text>
</comment>
<keyword evidence="5 7" id="KW-0808">Transferase</keyword>
<dbReference type="PANTHER" id="PTHR11265">
    <property type="entry name" value="S-ADENOSYL-METHYLTRANSFERASE MRAW"/>
    <property type="match status" value="1"/>
</dbReference>
<evidence type="ECO:0000256" key="6">
    <source>
        <dbReference type="ARBA" id="ARBA00022691"/>
    </source>
</evidence>
<dbReference type="AlphaFoldDB" id="A0A2X0VEN0"/>
<evidence type="ECO:0000256" key="4">
    <source>
        <dbReference type="ARBA" id="ARBA00022603"/>
    </source>
</evidence>
<dbReference type="GO" id="GO:0070475">
    <property type="term" value="P:rRNA base methylation"/>
    <property type="evidence" value="ECO:0007669"/>
    <property type="project" value="UniProtKB-UniRule"/>
</dbReference>
<dbReference type="PIRSF" id="PIRSF004486">
    <property type="entry name" value="MraW"/>
    <property type="match status" value="1"/>
</dbReference>
<sequence length="335" mass="36626">MRDASESVRDSSRPASERHVPVLLAECLDMLAPAIDRPGAVLVDGTLGMGGHTEGALERFEKLTVIGIDRDPQAIALASERLERFGERFRAVHTTYDNIDEAVTDQLGQGARVDGILMDLGVSSLQLDEAERGFAYSKDAPLDMRMDSTTGPSAADLLATASEGELIRILRTYGEEKFAPRIARLIIRRRDVAPIKRTGELVDIIREAIPAPARRTGGNPAKRTFQALRVAVNDELTILERALPRALASLRVGGRLVVESYQSLEDRIVKDVLRCGSTSSAPPGLPIIPEEMAPSLRLLTKGANRADQAEQDHNPRSASVRLRGAELIREWKDLT</sequence>
<dbReference type="InterPro" id="IPR029063">
    <property type="entry name" value="SAM-dependent_MTases_sf"/>
</dbReference>
<dbReference type="RefSeq" id="WP_111823974.1">
    <property type="nucleotide sequence ID" value="NZ_CAUQLB010000011.1"/>
</dbReference>